<dbReference type="SUPFAM" id="SSF56349">
    <property type="entry name" value="DNA breaking-rejoining enzymes"/>
    <property type="match status" value="1"/>
</dbReference>
<accession>A0A066RUG3</accession>
<dbReference type="EMBL" id="JMIB01000023">
    <property type="protein sequence ID" value="KDM91337.1"/>
    <property type="molecule type" value="Genomic_DNA"/>
</dbReference>
<keyword evidence="3" id="KW-1185">Reference proteome</keyword>
<protein>
    <recommendedName>
        <fullName evidence="4">Integrase</fullName>
    </recommendedName>
</protein>
<reference evidence="2 3" key="1">
    <citation type="submission" date="2014-04" db="EMBL/GenBank/DDBJ databases">
        <title>Draft genome sequence of Photobacterium halotolerans S2753: a solonamide, ngercheumicin and holomycin producer.</title>
        <authorList>
            <person name="Machado H.R."/>
            <person name="Gram L."/>
        </authorList>
    </citation>
    <scope>NUCLEOTIDE SEQUENCE [LARGE SCALE GENOMIC DNA]</scope>
    <source>
        <strain evidence="2 3">S2753</strain>
    </source>
</reference>
<dbReference type="InterPro" id="IPR011010">
    <property type="entry name" value="DNA_brk_join_enz"/>
</dbReference>
<dbReference type="GO" id="GO:0006310">
    <property type="term" value="P:DNA recombination"/>
    <property type="evidence" value="ECO:0007669"/>
    <property type="project" value="UniProtKB-KW"/>
</dbReference>
<comment type="caution">
    <text evidence="2">The sequence shown here is derived from an EMBL/GenBank/DDBJ whole genome shotgun (WGS) entry which is preliminary data.</text>
</comment>
<organism evidence="2 3">
    <name type="scientific">Photobacterium galatheae</name>
    <dbReference type="NCBI Taxonomy" id="1654360"/>
    <lineage>
        <taxon>Bacteria</taxon>
        <taxon>Pseudomonadati</taxon>
        <taxon>Pseudomonadota</taxon>
        <taxon>Gammaproteobacteria</taxon>
        <taxon>Vibrionales</taxon>
        <taxon>Vibrionaceae</taxon>
        <taxon>Photobacterium</taxon>
    </lineage>
</organism>
<evidence type="ECO:0000313" key="3">
    <source>
        <dbReference type="Proteomes" id="UP000027192"/>
    </source>
</evidence>
<dbReference type="GO" id="GO:0015074">
    <property type="term" value="P:DNA integration"/>
    <property type="evidence" value="ECO:0007669"/>
    <property type="project" value="InterPro"/>
</dbReference>
<dbReference type="STRING" id="1654360.EA58_12285"/>
<evidence type="ECO:0000313" key="2">
    <source>
        <dbReference type="EMBL" id="KDM91337.1"/>
    </source>
</evidence>
<sequence>MGGCPPSFHELRSLAERTYSKIGIDTQLLLGHRDRRMTDKYADIRGAEYVVVGGKALMINQ</sequence>
<keyword evidence="1" id="KW-0233">DNA recombination</keyword>
<proteinExistence type="predicted"/>
<dbReference type="Proteomes" id="UP000027192">
    <property type="component" value="Unassembled WGS sequence"/>
</dbReference>
<gene>
    <name evidence="2" type="ORF">EA58_12285</name>
</gene>
<dbReference type="AlphaFoldDB" id="A0A066RUG3"/>
<evidence type="ECO:0008006" key="4">
    <source>
        <dbReference type="Google" id="ProtNLM"/>
    </source>
</evidence>
<evidence type="ECO:0000256" key="1">
    <source>
        <dbReference type="ARBA" id="ARBA00023172"/>
    </source>
</evidence>
<dbReference type="GO" id="GO:0003677">
    <property type="term" value="F:DNA binding"/>
    <property type="evidence" value="ECO:0007669"/>
    <property type="project" value="InterPro"/>
</dbReference>
<dbReference type="Gene3D" id="1.10.443.10">
    <property type="entry name" value="Intergrase catalytic core"/>
    <property type="match status" value="1"/>
</dbReference>
<name>A0A066RUG3_9GAMM</name>
<dbReference type="InterPro" id="IPR013762">
    <property type="entry name" value="Integrase-like_cat_sf"/>
</dbReference>